<dbReference type="Gene3D" id="2.60.120.920">
    <property type="match status" value="6"/>
</dbReference>
<protein>
    <submittedName>
        <fullName evidence="4">Neuralized-like protein 4 isoform X1</fullName>
    </submittedName>
</protein>
<name>A0A6P7TBY2_9MOLL</name>
<evidence type="ECO:0000259" key="2">
    <source>
        <dbReference type="PROSITE" id="PS51065"/>
    </source>
</evidence>
<accession>A0A6P7TBY2</accession>
<dbReference type="SMART" id="SM00588">
    <property type="entry name" value="NEUZ"/>
    <property type="match status" value="6"/>
</dbReference>
<dbReference type="PROSITE" id="PS51065">
    <property type="entry name" value="NHR"/>
    <property type="match status" value="6"/>
</dbReference>
<dbReference type="Pfam" id="PF07177">
    <property type="entry name" value="Neuralized"/>
    <property type="match status" value="6"/>
</dbReference>
<dbReference type="InterPro" id="IPR037962">
    <property type="entry name" value="Neuralized"/>
</dbReference>
<feature type="compositionally biased region" description="Gly residues" evidence="1">
    <location>
        <begin position="247"/>
        <end position="267"/>
    </location>
</feature>
<feature type="domain" description="NHR" evidence="2">
    <location>
        <begin position="1129"/>
        <end position="1292"/>
    </location>
</feature>
<evidence type="ECO:0000313" key="4">
    <source>
        <dbReference type="RefSeq" id="XP_029648539.1"/>
    </source>
</evidence>
<evidence type="ECO:0000313" key="3">
    <source>
        <dbReference type="Proteomes" id="UP000515154"/>
    </source>
</evidence>
<dbReference type="PANTHER" id="PTHR12429">
    <property type="entry name" value="NEURALIZED"/>
    <property type="match status" value="1"/>
</dbReference>
<feature type="domain" description="NHR" evidence="2">
    <location>
        <begin position="536"/>
        <end position="702"/>
    </location>
</feature>
<feature type="domain" description="NHR" evidence="2">
    <location>
        <begin position="721"/>
        <end position="893"/>
    </location>
</feature>
<feature type="region of interest" description="Disordered" evidence="1">
    <location>
        <begin position="247"/>
        <end position="272"/>
    </location>
</feature>
<dbReference type="GO" id="GO:0061630">
    <property type="term" value="F:ubiquitin protein ligase activity"/>
    <property type="evidence" value="ECO:0007669"/>
    <property type="project" value="TreeGrafter"/>
</dbReference>
<proteinExistence type="predicted"/>
<dbReference type="FunFam" id="2.60.120.920:FF:000001">
    <property type="entry name" value="neuralized-like protein 4 isoform X1"/>
    <property type="match status" value="5"/>
</dbReference>
<dbReference type="FunFam" id="2.60.120.920:FF:000014">
    <property type="entry name" value="neuralized-like protein 4 isoform X2"/>
    <property type="match status" value="1"/>
</dbReference>
<feature type="domain" description="NHR" evidence="2">
    <location>
        <begin position="921"/>
        <end position="1089"/>
    </location>
</feature>
<dbReference type="Proteomes" id="UP000515154">
    <property type="component" value="Linkage group LG20"/>
</dbReference>
<gene>
    <name evidence="4" type="primary">LOC115222468</name>
</gene>
<feature type="domain" description="NHR" evidence="2">
    <location>
        <begin position="310"/>
        <end position="477"/>
    </location>
</feature>
<evidence type="ECO:0000256" key="1">
    <source>
        <dbReference type="SAM" id="MobiDB-lite"/>
    </source>
</evidence>
<dbReference type="InterPro" id="IPR013320">
    <property type="entry name" value="ConA-like_dom_sf"/>
</dbReference>
<dbReference type="SUPFAM" id="SSF49899">
    <property type="entry name" value="Concanavalin A-like lectins/glucanases"/>
    <property type="match status" value="1"/>
</dbReference>
<dbReference type="PANTHER" id="PTHR12429:SF14">
    <property type="entry name" value="NEURALIZED-LIKE PROTEIN 4"/>
    <property type="match status" value="1"/>
</dbReference>
<dbReference type="InterPro" id="IPR006573">
    <property type="entry name" value="NHR_dom"/>
</dbReference>
<dbReference type="KEGG" id="osn:115222468"/>
<dbReference type="CDD" id="cd12887">
    <property type="entry name" value="SPRY_NHR_like"/>
    <property type="match status" value="6"/>
</dbReference>
<organism evidence="3 4">
    <name type="scientific">Octopus sinensis</name>
    <name type="common">East Asian common octopus</name>
    <dbReference type="NCBI Taxonomy" id="2607531"/>
    <lineage>
        <taxon>Eukaryota</taxon>
        <taxon>Metazoa</taxon>
        <taxon>Spiralia</taxon>
        <taxon>Lophotrochozoa</taxon>
        <taxon>Mollusca</taxon>
        <taxon>Cephalopoda</taxon>
        <taxon>Coleoidea</taxon>
        <taxon>Octopodiformes</taxon>
        <taxon>Octopoda</taxon>
        <taxon>Incirrata</taxon>
        <taxon>Octopodidae</taxon>
        <taxon>Octopus</taxon>
    </lineage>
</organism>
<sequence>MASKFHNRTGSLVVLCNGNRTAKRNNPTQEFSNAVVLSSEPLRDNQLFEVRIDKLVYAWSGSIEMGVTTCDPTTLNFPVSASSFREGTWVMSGNSILKNGHSLNEEYGCDLDILSEGDRIGVLRTDYGALHFFINDVDHGPAATGIPNKVYAVVDMYGKCAQVTIMDESIRQNAFNSNIVNEIANEYLAVLSNQVASNLSQATGNSSAVVMEPNFNSALNDNASTTSNNVPVSVNLLIGGAGGGGGGASSNGGGGGGSGSSSGGGNSAAGAAGSSGNNNGNGGGAGGGGGGGAGGGGGGGDAQTLRSNERLVFHEKCGGLVKLTNGRRTAERTRPLDEFNNGVVMTNRPIKDDEIFEIRLDELVDKWSGSIEVGVTTHNPTLLDFPPTMTNMRSGTIMMSGCGILTNGKGTRREYGEFNLDDLAVGDRIGLVRKSNGSLHYFINGMDQGIAATDVTPTVWGVVDLYGMAVKVTIIDSSPVRTPVCNNECVPMQLANMEAVSTPDSAAAATVTDQRRNNSFQFYSDDPDIIEEQGDKLLFHPYCGFHASVINGQKTAFRPNAHEDFNYGVVLTNRPLKPNELFEVRIDKMIDKWAGSIEIGVTTHSPTSLEFPPTMTNVRSGTWMMTSNGVMHNGTTVMDEYGQSLDRLKIKDHVGVMRKSDGSLHFFVNHVDQGMAATNVPENVYGVIDLYGQAAEATIVDQSETLSSPEMDSSIATDGDELRFHNFHGNNATVMNNGKTAARPNAAGEFNDAIVMSNRPLKDSELFEVVIERMVDRWSGSIEAVLPLLIGVTLIKPEELKFPATMTDIEYDTWMLSGSAIMQDGTTIRNGYPLDLDCVSVGSRIGMMRTPEGNLHYYLNGVDQGVVCRDLPSGLYAVIDLYGQCAQVTITSGFNSLPTDNNITSVEMDQSLALPVSTEVCHRFSQCCGKNVVIKQNGNIACRTRNFKNALVFSSDPLRYDELFEVKIEQLSLLWSGSLQLGLTTLSITDTTTQNLLPESIEGLTSKPTWVVSGSDVKKNGVVIRENYVPSLDRLQVENVIGVKRCSDGTMHIYINGEDMGVAASNIPKNVFAVIDLYGQTESVSVVSRALTESNSSCIPTPASLPPAVGKCPCEVDGDQDQDTAEALNLDFHSNHGKNVTLSNQNMSAHRTTSYNHAIVVTRRPLTRNYLLQIKIDKINAKWTSSLMIGILGCNPDRFNFPVTAISIKKSSVVIHTDSVFVCGTKVKQCYGPNLDTLQCGHIVGILIDDDNCLHLYVNGLDQGIAARDIPNPCYGLIDLYGQCEQISLITDQNNSSSIVYQDDREKADLEDVVKEKLTRIPYEPAIICNCEYQNICSRLLAILAIPDGYFSKQYNMCYCETCHKIRGDELYYKRGDPPKEYAVPCGWCRFSLKTPCKSHNLNMFEKWHAAFYGTRLEAVRKILDCGDLHLSSEILSGNNILLAQSFHYSEKTKPDDSLSRQLFLSPTIRYAGSKYFSSRHKFIDPKTKKSHQAQVAFQVWVKPSSYKVGPSSIGSNEQFDPRFSNNEIEWSTKERGSIMLASLLIKVE</sequence>
<reference evidence="4" key="1">
    <citation type="submission" date="2025-08" db="UniProtKB">
        <authorList>
            <consortium name="RefSeq"/>
        </authorList>
    </citation>
    <scope>IDENTIFICATION</scope>
</reference>
<keyword evidence="3" id="KW-1185">Reference proteome</keyword>
<feature type="domain" description="NHR" evidence="2">
    <location>
        <begin position="2"/>
        <end position="168"/>
    </location>
</feature>
<dbReference type="InterPro" id="IPR043136">
    <property type="entry name" value="B30.2/SPRY_sf"/>
</dbReference>
<dbReference type="RefSeq" id="XP_029648539.1">
    <property type="nucleotide sequence ID" value="XM_029792679.2"/>
</dbReference>